<feature type="chain" id="PRO_5003828200" evidence="3">
    <location>
        <begin position="34"/>
        <end position="234"/>
    </location>
</feature>
<keyword evidence="3" id="KW-0732">Signal</keyword>
<evidence type="ECO:0000256" key="1">
    <source>
        <dbReference type="SAM" id="MobiDB-lite"/>
    </source>
</evidence>
<organism evidence="4">
    <name type="scientific">Oryza sativa</name>
    <name type="common">Rice</name>
    <dbReference type="NCBI Taxonomy" id="4530"/>
    <lineage>
        <taxon>Eukaryota</taxon>
        <taxon>Viridiplantae</taxon>
        <taxon>Streptophyta</taxon>
        <taxon>Embryophyta</taxon>
        <taxon>Tracheophyta</taxon>
        <taxon>Spermatophyta</taxon>
        <taxon>Magnoliopsida</taxon>
        <taxon>Liliopsida</taxon>
        <taxon>Poales</taxon>
        <taxon>Poaceae</taxon>
        <taxon>BOP clade</taxon>
        <taxon>Oryzoideae</taxon>
        <taxon>Oryzeae</taxon>
        <taxon>Oryzinae</taxon>
        <taxon>Oryza</taxon>
    </lineage>
</organism>
<protein>
    <submittedName>
        <fullName evidence="4">S5-4</fullName>
    </submittedName>
</protein>
<evidence type="ECO:0000256" key="2">
    <source>
        <dbReference type="SAM" id="Phobius"/>
    </source>
</evidence>
<proteinExistence type="predicted"/>
<feature type="signal peptide" evidence="3">
    <location>
        <begin position="1"/>
        <end position="33"/>
    </location>
</feature>
<evidence type="ECO:0000256" key="3">
    <source>
        <dbReference type="SAM" id="SignalP"/>
    </source>
</evidence>
<sequence length="234" mass="25432">MRAMAMAMVRARAAASWLLLLVLLHMRIGASSSQLECKLEYTSLALLSCQETTPTTPTPSCCDALLYSLDIWPVNQREKGLCCLCVYVLARQPSFDLATTYITCRGSYAASVAQRTQQLIRGVPPHDCYEPCSVDTGDHPPPLPSGKKNKTRRKKQKQQLGVGVIIAIVVCSLAAAGLLGYCLYHIFFSPAAKARRSPDPSSNNSSASSRQRRDGLEMSSGRLSSARFSTSALL</sequence>
<reference evidence="4" key="1">
    <citation type="journal article" date="2012" name="Science">
        <title>A killer-protector system regulates both hybrid sterility and segregation distortion in rice.</title>
        <authorList>
            <person name="Yang J."/>
            <person name="Zhao X."/>
            <person name="Cheng K."/>
            <person name="Du H."/>
            <person name="Ouyang Y."/>
            <person name="Chen J."/>
            <person name="Qiu S."/>
            <person name="Huang J."/>
            <person name="Jiang Y."/>
            <person name="Jiang L."/>
            <person name="Ding J."/>
            <person name="Wang J."/>
            <person name="Xu C."/>
            <person name="Li X."/>
            <person name="Zhang Q."/>
        </authorList>
    </citation>
    <scope>NUCLEOTIDE SEQUENCE</scope>
</reference>
<name>J9XUY1_ORYSA</name>
<dbReference type="EMBL" id="JX138504">
    <property type="protein sequence ID" value="AFS33441.1"/>
    <property type="molecule type" value="Genomic_DNA"/>
</dbReference>
<dbReference type="AlphaFoldDB" id="J9XUY1"/>
<keyword evidence="2" id="KW-0472">Membrane</keyword>
<feature type="compositionally biased region" description="Polar residues" evidence="1">
    <location>
        <begin position="221"/>
        <end position="234"/>
    </location>
</feature>
<evidence type="ECO:0000313" key="4">
    <source>
        <dbReference type="EMBL" id="AFS33441.1"/>
    </source>
</evidence>
<keyword evidence="2" id="KW-0812">Transmembrane</keyword>
<keyword evidence="2" id="KW-1133">Transmembrane helix</keyword>
<feature type="region of interest" description="Disordered" evidence="1">
    <location>
        <begin position="133"/>
        <end position="154"/>
    </location>
</feature>
<feature type="compositionally biased region" description="Low complexity" evidence="1">
    <location>
        <begin position="199"/>
        <end position="209"/>
    </location>
</feature>
<feature type="transmembrane region" description="Helical" evidence="2">
    <location>
        <begin position="160"/>
        <end position="187"/>
    </location>
</feature>
<feature type="region of interest" description="Disordered" evidence="1">
    <location>
        <begin position="193"/>
        <end position="234"/>
    </location>
</feature>
<accession>J9XUY1</accession>